<reference evidence="1 2" key="1">
    <citation type="submission" date="2018-04" db="EMBL/GenBank/DDBJ databases">
        <title>Genomic Encyclopedia of Archaeal and Bacterial Type Strains, Phase II (KMG-II): from individual species to whole genera.</title>
        <authorList>
            <person name="Goeker M."/>
        </authorList>
    </citation>
    <scope>NUCLEOTIDE SEQUENCE [LARGE SCALE GENOMIC DNA]</scope>
    <source>
        <strain evidence="1 2">DSM 26809</strain>
    </source>
</reference>
<keyword evidence="2" id="KW-1185">Reference proteome</keyword>
<name>A0A2T5JCN9_9SPHI</name>
<dbReference type="Proteomes" id="UP000244168">
    <property type="component" value="Unassembled WGS sequence"/>
</dbReference>
<dbReference type="AlphaFoldDB" id="A0A2T5JCN9"/>
<dbReference type="EMBL" id="QAOQ01000002">
    <property type="protein sequence ID" value="PTQ99435.1"/>
    <property type="molecule type" value="Genomic_DNA"/>
</dbReference>
<gene>
    <name evidence="1" type="ORF">C8P68_102259</name>
</gene>
<evidence type="ECO:0000313" key="1">
    <source>
        <dbReference type="EMBL" id="PTQ99435.1"/>
    </source>
</evidence>
<proteinExistence type="predicted"/>
<accession>A0A2T5JCN9</accession>
<organism evidence="1 2">
    <name type="scientific">Mucilaginibacter yixingensis</name>
    <dbReference type="NCBI Taxonomy" id="1295612"/>
    <lineage>
        <taxon>Bacteria</taxon>
        <taxon>Pseudomonadati</taxon>
        <taxon>Bacteroidota</taxon>
        <taxon>Sphingobacteriia</taxon>
        <taxon>Sphingobacteriales</taxon>
        <taxon>Sphingobacteriaceae</taxon>
        <taxon>Mucilaginibacter</taxon>
    </lineage>
</organism>
<comment type="caution">
    <text evidence="1">The sequence shown here is derived from an EMBL/GenBank/DDBJ whole genome shotgun (WGS) entry which is preliminary data.</text>
</comment>
<protein>
    <submittedName>
        <fullName evidence="1">Uncharacterized protein</fullName>
    </submittedName>
</protein>
<evidence type="ECO:0000313" key="2">
    <source>
        <dbReference type="Proteomes" id="UP000244168"/>
    </source>
</evidence>
<sequence length="34" mass="4102">MHFDYLLVIGLLLFVCVFYISPYDMKVDEEEDDE</sequence>